<dbReference type="InterPro" id="IPR011044">
    <property type="entry name" value="Quino_amine_DH_bsu"/>
</dbReference>
<comment type="caution">
    <text evidence="1">The sequence shown here is derived from an EMBL/GenBank/DDBJ whole genome shotgun (WGS) entry which is preliminary data.</text>
</comment>
<gene>
    <name evidence="1" type="ORF">SSP24_80920</name>
</gene>
<dbReference type="Proteomes" id="UP000317881">
    <property type="component" value="Unassembled WGS sequence"/>
</dbReference>
<dbReference type="EMBL" id="BJND01000109">
    <property type="protein sequence ID" value="GEC10437.1"/>
    <property type="molecule type" value="Genomic_DNA"/>
</dbReference>
<sequence length="288" mass="30813">MKRNLRMVAAPTSTSSAKCSTVMEGEPEEGVQAAAALDFTTGHVRELRRVPARDAGYTWLIADAGDEAALLTSGSCDETALTTLDRSGARVAPADTIPLFTGGTRCPVDAAVLGSDGTAVVRRSVSDGGDIVFVDTAAGEVRWRRTDPYPGTLSLVELPLGGTFEGRLLARAISRDDEYAMLDPDTGKVLRTWADDTPGAKDANLHLLGWYGSADDAAAYRFERFEEDGNGDEVSWRLSWLDPRTLRPADTPLFEMSDPGPDPVAAEGNYLFVEQRGNIMALTADASP</sequence>
<proteinExistence type="predicted"/>
<keyword evidence="2" id="KW-1185">Reference proteome</keyword>
<evidence type="ECO:0000313" key="2">
    <source>
        <dbReference type="Proteomes" id="UP000317881"/>
    </source>
</evidence>
<dbReference type="SUPFAM" id="SSF50969">
    <property type="entry name" value="YVTN repeat-like/Quinoprotein amine dehydrogenase"/>
    <property type="match status" value="1"/>
</dbReference>
<name>A0A4Y3VUA4_9ACTN</name>
<dbReference type="Gene3D" id="2.130.10.10">
    <property type="entry name" value="YVTN repeat-like/Quinoprotein amine dehydrogenase"/>
    <property type="match status" value="1"/>
</dbReference>
<reference evidence="1 2" key="1">
    <citation type="submission" date="2019-06" db="EMBL/GenBank/DDBJ databases">
        <title>Whole genome shotgun sequence of Streptomyces spinoverrucosus NBRC 14228.</title>
        <authorList>
            <person name="Hosoyama A."/>
            <person name="Uohara A."/>
            <person name="Ohji S."/>
            <person name="Ichikawa N."/>
        </authorList>
    </citation>
    <scope>NUCLEOTIDE SEQUENCE [LARGE SCALE GENOMIC DNA]</scope>
    <source>
        <strain evidence="1 2">NBRC 14228</strain>
    </source>
</reference>
<evidence type="ECO:0000313" key="1">
    <source>
        <dbReference type="EMBL" id="GEC10437.1"/>
    </source>
</evidence>
<organism evidence="1 2">
    <name type="scientific">Streptomyces spinoverrucosus</name>
    <dbReference type="NCBI Taxonomy" id="284043"/>
    <lineage>
        <taxon>Bacteria</taxon>
        <taxon>Bacillati</taxon>
        <taxon>Actinomycetota</taxon>
        <taxon>Actinomycetes</taxon>
        <taxon>Kitasatosporales</taxon>
        <taxon>Streptomycetaceae</taxon>
        <taxon>Streptomyces</taxon>
    </lineage>
</organism>
<dbReference type="InterPro" id="IPR015943">
    <property type="entry name" value="WD40/YVTN_repeat-like_dom_sf"/>
</dbReference>
<accession>A0A4Y3VUA4</accession>
<protein>
    <submittedName>
        <fullName evidence="1">Uncharacterized protein</fullName>
    </submittedName>
</protein>
<dbReference type="AlphaFoldDB" id="A0A4Y3VUA4"/>